<dbReference type="STRING" id="177439.DP2260"/>
<gene>
    <name evidence="8" type="ordered locus">DP2260</name>
</gene>
<proteinExistence type="predicted"/>
<dbReference type="Pfam" id="PF01566">
    <property type="entry name" value="Nramp"/>
    <property type="match status" value="1"/>
</dbReference>
<dbReference type="GO" id="GO:0034755">
    <property type="term" value="P:iron ion transmembrane transport"/>
    <property type="evidence" value="ECO:0007669"/>
    <property type="project" value="TreeGrafter"/>
</dbReference>
<dbReference type="GO" id="GO:0015293">
    <property type="term" value="F:symporter activity"/>
    <property type="evidence" value="ECO:0007669"/>
    <property type="project" value="UniProtKB-KW"/>
</dbReference>
<evidence type="ECO:0000256" key="2">
    <source>
        <dbReference type="ARBA" id="ARBA00022448"/>
    </source>
</evidence>
<evidence type="ECO:0000256" key="3">
    <source>
        <dbReference type="ARBA" id="ARBA00022692"/>
    </source>
</evidence>
<sequence length="415" mass="44558">MQNEVSTAQQEAGSLPKRYCRYIKNMGPAWIISAVACGPATLASVAIAGATYGYKMLWVVILSAVFGTTTQYLAARVGVLEGMGIIAATEKHLGKRWAWILTIDALLATWLAAMVLMNALAGVTSLITGVDTPYWGVLYGVLVALFLVRRGYRNFETLCKVLVIFVVACFMATLFMADLSLPAIGEGLLPNFPGGIDAALMMAAIMGGAVHITIIGMHTYNTNARGWKIKDLSLARFDTFSSMGMAFGLYSVAIFLVDVAVLHPNGIAVKRATDAALALKPLLGDSAMKIFMVGLWAATLSTLSPTFMAGAYFLSDKMGWQLDVKDRRFAGVVFAGCLLSMLGPFVKGSFFLLLPLMLALGLTGTPLIIAIILYLLNRRTGSLRNSALLNLMGGLTFLVTSFLAVRFLLAKFGIM</sequence>
<evidence type="ECO:0000256" key="7">
    <source>
        <dbReference type="SAM" id="Phobius"/>
    </source>
</evidence>
<dbReference type="GO" id="GO:0005384">
    <property type="term" value="F:manganese ion transmembrane transporter activity"/>
    <property type="evidence" value="ECO:0007669"/>
    <property type="project" value="TreeGrafter"/>
</dbReference>
<dbReference type="PANTHER" id="PTHR11706">
    <property type="entry name" value="SOLUTE CARRIER PROTEIN FAMILY 11 MEMBER"/>
    <property type="match status" value="1"/>
</dbReference>
<name>Q6AKY6_DESPS</name>
<feature type="transmembrane region" description="Helical" evidence="7">
    <location>
        <begin position="327"/>
        <end position="346"/>
    </location>
</feature>
<dbReference type="KEGG" id="dps:DP2260"/>
<evidence type="ECO:0000256" key="4">
    <source>
        <dbReference type="ARBA" id="ARBA00022847"/>
    </source>
</evidence>
<feature type="transmembrane region" description="Helical" evidence="7">
    <location>
        <begin position="290"/>
        <end position="315"/>
    </location>
</feature>
<keyword evidence="6 7" id="KW-0472">Membrane</keyword>
<dbReference type="GO" id="GO:0005886">
    <property type="term" value="C:plasma membrane"/>
    <property type="evidence" value="ECO:0007669"/>
    <property type="project" value="TreeGrafter"/>
</dbReference>
<feature type="transmembrane region" description="Helical" evidence="7">
    <location>
        <begin position="199"/>
        <end position="220"/>
    </location>
</feature>
<dbReference type="HOGENOM" id="CLU_020088_6_3_7"/>
<dbReference type="AlphaFoldDB" id="Q6AKY6"/>
<accession>Q6AKY6</accession>
<feature type="transmembrane region" description="Helical" evidence="7">
    <location>
        <begin position="27"/>
        <end position="50"/>
    </location>
</feature>
<dbReference type="GO" id="GO:0015086">
    <property type="term" value="F:cadmium ion transmembrane transporter activity"/>
    <property type="evidence" value="ECO:0007669"/>
    <property type="project" value="TreeGrafter"/>
</dbReference>
<feature type="transmembrane region" description="Helical" evidence="7">
    <location>
        <begin position="56"/>
        <end position="75"/>
    </location>
</feature>
<feature type="transmembrane region" description="Helical" evidence="7">
    <location>
        <begin position="240"/>
        <end position="262"/>
    </location>
</feature>
<keyword evidence="2" id="KW-0813">Transport</keyword>
<evidence type="ECO:0000256" key="1">
    <source>
        <dbReference type="ARBA" id="ARBA00004141"/>
    </source>
</evidence>
<evidence type="ECO:0000256" key="5">
    <source>
        <dbReference type="ARBA" id="ARBA00022989"/>
    </source>
</evidence>
<evidence type="ECO:0000313" key="9">
    <source>
        <dbReference type="Proteomes" id="UP000000602"/>
    </source>
</evidence>
<dbReference type="RefSeq" id="WP_011189501.1">
    <property type="nucleotide sequence ID" value="NC_006138.1"/>
</dbReference>
<dbReference type="eggNOG" id="COG1914">
    <property type="taxonomic scope" value="Bacteria"/>
</dbReference>
<feature type="transmembrane region" description="Helical" evidence="7">
    <location>
        <begin position="132"/>
        <end position="149"/>
    </location>
</feature>
<dbReference type="OrthoDB" id="9787548at2"/>
<feature type="transmembrane region" description="Helical" evidence="7">
    <location>
        <begin position="352"/>
        <end position="376"/>
    </location>
</feature>
<feature type="transmembrane region" description="Helical" evidence="7">
    <location>
        <begin position="161"/>
        <end position="179"/>
    </location>
</feature>
<organism evidence="8 9">
    <name type="scientific">Desulfotalea psychrophila (strain LSv54 / DSM 12343)</name>
    <dbReference type="NCBI Taxonomy" id="177439"/>
    <lineage>
        <taxon>Bacteria</taxon>
        <taxon>Pseudomonadati</taxon>
        <taxon>Thermodesulfobacteriota</taxon>
        <taxon>Desulfobulbia</taxon>
        <taxon>Desulfobulbales</taxon>
        <taxon>Desulfocapsaceae</taxon>
        <taxon>Desulfotalea</taxon>
    </lineage>
</organism>
<evidence type="ECO:0000256" key="6">
    <source>
        <dbReference type="ARBA" id="ARBA00023136"/>
    </source>
</evidence>
<keyword evidence="9" id="KW-1185">Reference proteome</keyword>
<feature type="transmembrane region" description="Helical" evidence="7">
    <location>
        <begin position="388"/>
        <end position="409"/>
    </location>
</feature>
<keyword evidence="4" id="KW-0769">Symport</keyword>
<keyword evidence="3 7" id="KW-0812">Transmembrane</keyword>
<keyword evidence="5 7" id="KW-1133">Transmembrane helix</keyword>
<dbReference type="EMBL" id="CR522870">
    <property type="protein sequence ID" value="CAG36989.1"/>
    <property type="molecule type" value="Genomic_DNA"/>
</dbReference>
<reference evidence="9" key="1">
    <citation type="journal article" date="2004" name="Environ. Microbiol.">
        <title>The genome of Desulfotalea psychrophila, a sulfate-reducing bacterium from permanently cold Arctic sediments.</title>
        <authorList>
            <person name="Rabus R."/>
            <person name="Ruepp A."/>
            <person name="Frickey T."/>
            <person name="Rattei T."/>
            <person name="Fartmann B."/>
            <person name="Stark M."/>
            <person name="Bauer M."/>
            <person name="Zibat A."/>
            <person name="Lombardot T."/>
            <person name="Becker I."/>
            <person name="Amann J."/>
            <person name="Gellner K."/>
            <person name="Teeling H."/>
            <person name="Leuschner W.D."/>
            <person name="Gloeckner F.-O."/>
            <person name="Lupas A.N."/>
            <person name="Amann R."/>
            <person name="Klenk H.-P."/>
        </authorList>
    </citation>
    <scope>NUCLEOTIDE SEQUENCE [LARGE SCALE GENOMIC DNA]</scope>
    <source>
        <strain evidence="9">DSM 12343 / LSv54</strain>
    </source>
</reference>
<feature type="transmembrane region" description="Helical" evidence="7">
    <location>
        <begin position="96"/>
        <end position="120"/>
    </location>
</feature>
<evidence type="ECO:0000313" key="8">
    <source>
        <dbReference type="EMBL" id="CAG36989.1"/>
    </source>
</evidence>
<protein>
    <submittedName>
        <fullName evidence="8">Related to Mn2+ and Fe2+ transporters of the NRAMP family</fullName>
    </submittedName>
</protein>
<dbReference type="PANTHER" id="PTHR11706:SF33">
    <property type="entry name" value="NATURAL RESISTANCE-ASSOCIATED MACROPHAGE PROTEIN 2"/>
    <property type="match status" value="1"/>
</dbReference>
<comment type="subcellular location">
    <subcellularLocation>
        <location evidence="1">Membrane</location>
        <topology evidence="1">Multi-pass membrane protein</topology>
    </subcellularLocation>
</comment>
<dbReference type="InterPro" id="IPR001046">
    <property type="entry name" value="NRAMP_fam"/>
</dbReference>
<dbReference type="Proteomes" id="UP000000602">
    <property type="component" value="Chromosome"/>
</dbReference>